<evidence type="ECO:0000313" key="3">
    <source>
        <dbReference type="Proteomes" id="UP000324705"/>
    </source>
</evidence>
<gene>
    <name evidence="2" type="ORF">TRITD_7Bv1G126820</name>
</gene>
<dbReference type="EMBL" id="LT934124">
    <property type="protein sequence ID" value="VAI88527.1"/>
    <property type="molecule type" value="Genomic_DNA"/>
</dbReference>
<name>A0A9R1A491_TRITD</name>
<dbReference type="Proteomes" id="UP000324705">
    <property type="component" value="Chromosome 7B"/>
</dbReference>
<keyword evidence="3" id="KW-1185">Reference proteome</keyword>
<protein>
    <submittedName>
        <fullName evidence="2">Uncharacterized protein</fullName>
    </submittedName>
</protein>
<reference evidence="2 3" key="1">
    <citation type="submission" date="2017-09" db="EMBL/GenBank/DDBJ databases">
        <authorList>
            <consortium name="International Durum Wheat Genome Sequencing Consortium (IDWGSC)"/>
            <person name="Milanesi L."/>
        </authorList>
    </citation>
    <scope>NUCLEOTIDE SEQUENCE [LARGE SCALE GENOMIC DNA]</scope>
    <source>
        <strain evidence="3">cv. Svevo</strain>
    </source>
</reference>
<dbReference type="Gramene" id="TRITD7Bv1G126820.1">
    <property type="protein sequence ID" value="TRITD7Bv1G126820.1"/>
    <property type="gene ID" value="TRITD7Bv1G126820"/>
</dbReference>
<evidence type="ECO:0000313" key="2">
    <source>
        <dbReference type="EMBL" id="VAI88527.1"/>
    </source>
</evidence>
<dbReference type="AlphaFoldDB" id="A0A9R1A491"/>
<feature type="region of interest" description="Disordered" evidence="1">
    <location>
        <begin position="204"/>
        <end position="232"/>
    </location>
</feature>
<organism evidence="2 3">
    <name type="scientific">Triticum turgidum subsp. durum</name>
    <name type="common">Durum wheat</name>
    <name type="synonym">Triticum durum</name>
    <dbReference type="NCBI Taxonomy" id="4567"/>
    <lineage>
        <taxon>Eukaryota</taxon>
        <taxon>Viridiplantae</taxon>
        <taxon>Streptophyta</taxon>
        <taxon>Embryophyta</taxon>
        <taxon>Tracheophyta</taxon>
        <taxon>Spermatophyta</taxon>
        <taxon>Magnoliopsida</taxon>
        <taxon>Liliopsida</taxon>
        <taxon>Poales</taxon>
        <taxon>Poaceae</taxon>
        <taxon>BOP clade</taxon>
        <taxon>Pooideae</taxon>
        <taxon>Triticodae</taxon>
        <taxon>Triticeae</taxon>
        <taxon>Triticinae</taxon>
        <taxon>Triticum</taxon>
    </lineage>
</organism>
<proteinExistence type="predicted"/>
<sequence length="259" mass="28960">MACVPISSKILLDAMLEKVGLPEATYSASPKDDSRLQVTVTFYPIKIRLKGSPVKVSLSTSDHQDLEEAQDYVAAVAIKYMDAYEGVVPKDYIYDQLKAVEKTNALLYEHLKAMKRDNTCLRQKLKESIGKNKLLSKGWDGSLDTEQSVVNNLKHLVSSRMSPGSAPYDLELNNVLLNVEANGEYLQQYTDEAMVNLQETGVYPYGQEQPTDEDGGLSTQSDGNPPSHPELRTSFYDEEIFDNKGCCSNDFRALPEDRF</sequence>
<dbReference type="OMA" id="QVTVTFY"/>
<accession>A0A9R1A491</accession>
<evidence type="ECO:0000256" key="1">
    <source>
        <dbReference type="SAM" id="MobiDB-lite"/>
    </source>
</evidence>